<dbReference type="Proteomes" id="UP000823935">
    <property type="component" value="Unassembled WGS sequence"/>
</dbReference>
<keyword evidence="2 6" id="KW-0805">Transcription regulation</keyword>
<dbReference type="InterPro" id="IPR013325">
    <property type="entry name" value="RNA_pol_sigma_r2"/>
</dbReference>
<comment type="function">
    <text evidence="6">Sigma factors are initiation factors that promote the attachment of RNA polymerase to specific initiation sites and are then released.</text>
</comment>
<dbReference type="InterPro" id="IPR014284">
    <property type="entry name" value="RNA_pol_sigma-70_dom"/>
</dbReference>
<dbReference type="InterPro" id="IPR007627">
    <property type="entry name" value="RNA_pol_sigma70_r2"/>
</dbReference>
<dbReference type="GO" id="GO:0006352">
    <property type="term" value="P:DNA-templated transcription initiation"/>
    <property type="evidence" value="ECO:0007669"/>
    <property type="project" value="InterPro"/>
</dbReference>
<keyword evidence="5 6" id="KW-0804">Transcription</keyword>
<evidence type="ECO:0000256" key="1">
    <source>
        <dbReference type="ARBA" id="ARBA00022969"/>
    </source>
</evidence>
<dbReference type="InterPro" id="IPR013324">
    <property type="entry name" value="RNA_pol_sigma_r3/r4-like"/>
</dbReference>
<dbReference type="PROSITE" id="PS00715">
    <property type="entry name" value="SIGMA70_1"/>
    <property type="match status" value="1"/>
</dbReference>
<protein>
    <recommendedName>
        <fullName evidence="6">RNA polymerase sigma factor</fullName>
    </recommendedName>
</protein>
<dbReference type="GO" id="GO:0030435">
    <property type="term" value="P:sporulation resulting in formation of a cellular spore"/>
    <property type="evidence" value="ECO:0007669"/>
    <property type="project" value="UniProtKB-KW"/>
</dbReference>
<dbReference type="PANTHER" id="PTHR30603">
    <property type="entry name" value="RNA POLYMERASE SIGMA FACTOR RPO"/>
    <property type="match status" value="1"/>
</dbReference>
<evidence type="ECO:0000313" key="10">
    <source>
        <dbReference type="Proteomes" id="UP000823935"/>
    </source>
</evidence>
<feature type="domain" description="RNA polymerase sigma-70" evidence="8">
    <location>
        <begin position="207"/>
        <end position="233"/>
    </location>
</feature>
<dbReference type="GO" id="GO:0016987">
    <property type="term" value="F:sigma factor activity"/>
    <property type="evidence" value="ECO:0007669"/>
    <property type="project" value="UniProtKB-KW"/>
</dbReference>
<reference evidence="9" key="1">
    <citation type="submission" date="2020-10" db="EMBL/GenBank/DDBJ databases">
        <authorList>
            <person name="Gilroy R."/>
        </authorList>
    </citation>
    <scope>NUCLEOTIDE SEQUENCE</scope>
    <source>
        <strain evidence="9">CHK190-19873</strain>
    </source>
</reference>
<dbReference type="PROSITE" id="PS00716">
    <property type="entry name" value="SIGMA70_2"/>
    <property type="match status" value="1"/>
</dbReference>
<dbReference type="NCBIfam" id="NF004052">
    <property type="entry name" value="PRK05572.1"/>
    <property type="match status" value="1"/>
</dbReference>
<dbReference type="InterPro" id="IPR007624">
    <property type="entry name" value="RNA_pol_sigma70_r3"/>
</dbReference>
<dbReference type="Gene3D" id="1.20.120.1810">
    <property type="match status" value="1"/>
</dbReference>
<proteinExistence type="inferred from homology"/>
<dbReference type="SUPFAM" id="SSF88946">
    <property type="entry name" value="Sigma2 domain of RNA polymerase sigma factors"/>
    <property type="match status" value="1"/>
</dbReference>
<evidence type="ECO:0000256" key="5">
    <source>
        <dbReference type="ARBA" id="ARBA00023163"/>
    </source>
</evidence>
<dbReference type="EMBL" id="DVIQ01000111">
    <property type="protein sequence ID" value="HIS33075.1"/>
    <property type="molecule type" value="Genomic_DNA"/>
</dbReference>
<evidence type="ECO:0000259" key="7">
    <source>
        <dbReference type="PROSITE" id="PS00715"/>
    </source>
</evidence>
<dbReference type="Pfam" id="PF04539">
    <property type="entry name" value="Sigma70_r3"/>
    <property type="match status" value="1"/>
</dbReference>
<name>A0A9D1EW42_9FIRM</name>
<dbReference type="CDD" id="cd06171">
    <property type="entry name" value="Sigma70_r4"/>
    <property type="match status" value="1"/>
</dbReference>
<reference evidence="9" key="2">
    <citation type="journal article" date="2021" name="PeerJ">
        <title>Extensive microbial diversity within the chicken gut microbiome revealed by metagenomics and culture.</title>
        <authorList>
            <person name="Gilroy R."/>
            <person name="Ravi A."/>
            <person name="Getino M."/>
            <person name="Pursley I."/>
            <person name="Horton D.L."/>
            <person name="Alikhan N.F."/>
            <person name="Baker D."/>
            <person name="Gharbi K."/>
            <person name="Hall N."/>
            <person name="Watson M."/>
            <person name="Adriaenssens E.M."/>
            <person name="Foster-Nyarko E."/>
            <person name="Jarju S."/>
            <person name="Secka A."/>
            <person name="Antonio M."/>
            <person name="Oren A."/>
            <person name="Chaudhuri R.R."/>
            <person name="La Ragione R."/>
            <person name="Hildebrand F."/>
            <person name="Pallen M.J."/>
        </authorList>
    </citation>
    <scope>NUCLEOTIDE SEQUENCE</scope>
    <source>
        <strain evidence="9">CHK190-19873</strain>
    </source>
</reference>
<keyword evidence="1" id="KW-0749">Sporulation</keyword>
<dbReference type="Pfam" id="PF04545">
    <property type="entry name" value="Sigma70_r4"/>
    <property type="match status" value="1"/>
</dbReference>
<dbReference type="InterPro" id="IPR036388">
    <property type="entry name" value="WH-like_DNA-bd_sf"/>
</dbReference>
<comment type="caution">
    <text evidence="9">The sequence shown here is derived from an EMBL/GenBank/DDBJ whole genome shotgun (WGS) entry which is preliminary data.</text>
</comment>
<keyword evidence="3 6" id="KW-0731">Sigma factor</keyword>
<dbReference type="InterPro" id="IPR000943">
    <property type="entry name" value="RNA_pol_sigma70"/>
</dbReference>
<evidence type="ECO:0000256" key="3">
    <source>
        <dbReference type="ARBA" id="ARBA00023082"/>
    </source>
</evidence>
<dbReference type="NCBIfam" id="TIGR02937">
    <property type="entry name" value="sigma70-ECF"/>
    <property type="match status" value="1"/>
</dbReference>
<dbReference type="SUPFAM" id="SSF88659">
    <property type="entry name" value="Sigma3 and sigma4 domains of RNA polymerase sigma factors"/>
    <property type="match status" value="2"/>
</dbReference>
<organism evidence="9 10">
    <name type="scientific">Candidatus Limivivens intestinipullorum</name>
    <dbReference type="NCBI Taxonomy" id="2840858"/>
    <lineage>
        <taxon>Bacteria</taxon>
        <taxon>Bacillati</taxon>
        <taxon>Bacillota</taxon>
        <taxon>Clostridia</taxon>
        <taxon>Lachnospirales</taxon>
        <taxon>Lachnospiraceae</taxon>
        <taxon>Lachnospiraceae incertae sedis</taxon>
        <taxon>Candidatus Limivivens</taxon>
    </lineage>
</organism>
<evidence type="ECO:0000313" key="9">
    <source>
        <dbReference type="EMBL" id="HIS33075.1"/>
    </source>
</evidence>
<dbReference type="InterPro" id="IPR007630">
    <property type="entry name" value="RNA_pol_sigma70_r4"/>
</dbReference>
<dbReference type="AlphaFoldDB" id="A0A9D1EW42"/>
<dbReference type="GO" id="GO:0003677">
    <property type="term" value="F:DNA binding"/>
    <property type="evidence" value="ECO:0007669"/>
    <property type="project" value="UniProtKB-KW"/>
</dbReference>
<feature type="domain" description="RNA polymerase sigma-70" evidence="7">
    <location>
        <begin position="46"/>
        <end position="59"/>
    </location>
</feature>
<keyword evidence="4 6" id="KW-0238">DNA-binding</keyword>
<gene>
    <name evidence="9" type="ORF">IAB44_16245</name>
</gene>
<dbReference type="PIRSF" id="PIRSF000770">
    <property type="entry name" value="RNA_pol_sigma-SigE/K"/>
    <property type="match status" value="1"/>
</dbReference>
<dbReference type="InterPro" id="IPR014322">
    <property type="entry name" value="RNA_pol_sigma-B/F/G"/>
</dbReference>
<evidence type="ECO:0000256" key="4">
    <source>
        <dbReference type="ARBA" id="ARBA00023125"/>
    </source>
</evidence>
<evidence type="ECO:0000256" key="6">
    <source>
        <dbReference type="RuleBase" id="RU362124"/>
    </source>
</evidence>
<dbReference type="NCBIfam" id="TIGR02980">
    <property type="entry name" value="SigBFG"/>
    <property type="match status" value="1"/>
</dbReference>
<dbReference type="Gene3D" id="1.10.10.10">
    <property type="entry name" value="Winged helix-like DNA-binding domain superfamily/Winged helix DNA-binding domain"/>
    <property type="match status" value="2"/>
</dbReference>
<accession>A0A9D1EW42</accession>
<dbReference type="Pfam" id="PF04542">
    <property type="entry name" value="Sigma70_r2"/>
    <property type="match status" value="1"/>
</dbReference>
<dbReference type="PRINTS" id="PR00046">
    <property type="entry name" value="SIGMA70FCT"/>
</dbReference>
<dbReference type="PANTHER" id="PTHR30603:SF17">
    <property type="entry name" value="RNA POLYMERASE SIGMA-G FACTOR"/>
    <property type="match status" value="1"/>
</dbReference>
<evidence type="ECO:0000256" key="2">
    <source>
        <dbReference type="ARBA" id="ARBA00023015"/>
    </source>
</evidence>
<dbReference type="InterPro" id="IPR050239">
    <property type="entry name" value="Sigma-70_RNA_pol_init_factors"/>
</dbReference>
<sequence length="238" mass="27120">MEHTLELIERSHAGDKDAREALVEENMGLVYSVARRFTGRGCETEDLLQIGSIGLLKAIDNFDPAFEVRFSTYAVPMIAGEIRRFLRDDGMLKVSRSLKETAARVCAAREELEKKSGREPTMEELSSRTGAAMEEIVLAMESAAEVESLYKTVYQGDGTAILLMDRIEDQGNAGEELLNRMVLRQLLDSLDEKESRIIRLRYFEERTQTQVAKELGMTQVQVSRMEKRILKKMRGRFF</sequence>
<comment type="similarity">
    <text evidence="6">Belongs to the sigma-70 factor family.</text>
</comment>
<evidence type="ECO:0000259" key="8">
    <source>
        <dbReference type="PROSITE" id="PS00716"/>
    </source>
</evidence>